<accession>A0ABW9RMH7</accession>
<dbReference type="Gene3D" id="3.40.630.30">
    <property type="match status" value="1"/>
</dbReference>
<comment type="caution">
    <text evidence="4">The sequence shown here is derived from an EMBL/GenBank/DDBJ whole genome shotgun (WGS) entry which is preliminary data.</text>
</comment>
<organism evidence="4 5">
    <name type="scientific">Fulvivirga kasyanovii</name>
    <dbReference type="NCBI Taxonomy" id="396812"/>
    <lineage>
        <taxon>Bacteria</taxon>
        <taxon>Pseudomonadati</taxon>
        <taxon>Bacteroidota</taxon>
        <taxon>Cytophagia</taxon>
        <taxon>Cytophagales</taxon>
        <taxon>Fulvivirgaceae</taxon>
        <taxon>Fulvivirga</taxon>
    </lineage>
</organism>
<protein>
    <submittedName>
        <fullName evidence="4">GNAT family N-acetyltransferase</fullName>
    </submittedName>
</protein>
<evidence type="ECO:0000256" key="2">
    <source>
        <dbReference type="ARBA" id="ARBA00023315"/>
    </source>
</evidence>
<gene>
    <name evidence="4" type="ORF">E1163_10275</name>
</gene>
<dbReference type="RefSeq" id="WP_155171360.1">
    <property type="nucleotide sequence ID" value="NZ_BAAAFL010000005.1"/>
</dbReference>
<proteinExistence type="predicted"/>
<dbReference type="PANTHER" id="PTHR43877:SF2">
    <property type="entry name" value="AMINOALKYLPHOSPHONATE N-ACETYLTRANSFERASE-RELATED"/>
    <property type="match status" value="1"/>
</dbReference>
<feature type="domain" description="N-acetyltransferase" evidence="3">
    <location>
        <begin position="10"/>
        <end position="178"/>
    </location>
</feature>
<evidence type="ECO:0000313" key="5">
    <source>
        <dbReference type="Proteomes" id="UP000798808"/>
    </source>
</evidence>
<dbReference type="CDD" id="cd04301">
    <property type="entry name" value="NAT_SF"/>
    <property type="match status" value="1"/>
</dbReference>
<evidence type="ECO:0000313" key="4">
    <source>
        <dbReference type="EMBL" id="MTI25327.1"/>
    </source>
</evidence>
<dbReference type="InterPro" id="IPR016181">
    <property type="entry name" value="Acyl_CoA_acyltransferase"/>
</dbReference>
<dbReference type="PANTHER" id="PTHR43877">
    <property type="entry name" value="AMINOALKYLPHOSPHONATE N-ACETYLTRANSFERASE-RELATED-RELATED"/>
    <property type="match status" value="1"/>
</dbReference>
<keyword evidence="2" id="KW-0012">Acyltransferase</keyword>
<name>A0ABW9RMH7_9BACT</name>
<keyword evidence="1" id="KW-0808">Transferase</keyword>
<evidence type="ECO:0000256" key="1">
    <source>
        <dbReference type="ARBA" id="ARBA00022679"/>
    </source>
</evidence>
<dbReference type="EMBL" id="SMLW01000504">
    <property type="protein sequence ID" value="MTI25327.1"/>
    <property type="molecule type" value="Genomic_DNA"/>
</dbReference>
<dbReference type="PROSITE" id="PS51186">
    <property type="entry name" value="GNAT"/>
    <property type="match status" value="1"/>
</dbReference>
<dbReference type="Proteomes" id="UP000798808">
    <property type="component" value="Unassembled WGS sequence"/>
</dbReference>
<dbReference type="InterPro" id="IPR050832">
    <property type="entry name" value="Bact_Acetyltransf"/>
</dbReference>
<reference evidence="4 5" key="1">
    <citation type="submission" date="2019-02" db="EMBL/GenBank/DDBJ databases">
        <authorList>
            <person name="Goldberg S.R."/>
            <person name="Haltli B.A."/>
            <person name="Correa H."/>
            <person name="Russell K.G."/>
        </authorList>
    </citation>
    <scope>NUCLEOTIDE SEQUENCE [LARGE SCALE GENOMIC DNA]</scope>
    <source>
        <strain evidence="4 5">JCM 16186</strain>
    </source>
</reference>
<dbReference type="Pfam" id="PF00583">
    <property type="entry name" value="Acetyltransf_1"/>
    <property type="match status" value="1"/>
</dbReference>
<dbReference type="SUPFAM" id="SSF55729">
    <property type="entry name" value="Acyl-CoA N-acyltransferases (Nat)"/>
    <property type="match status" value="1"/>
</dbReference>
<evidence type="ECO:0000259" key="3">
    <source>
        <dbReference type="PROSITE" id="PS51186"/>
    </source>
</evidence>
<keyword evidence="5" id="KW-1185">Reference proteome</keyword>
<dbReference type="InterPro" id="IPR000182">
    <property type="entry name" value="GNAT_dom"/>
</dbReference>
<sequence length="178" mass="19604">MESEIVSVGPTVRAAYPNEYTEIGQLMVEVYSSLEGFPKPSERPRYYNLLANVGDLTAKPEAELIVAVSSKGTILGAVVYFGDMQYYGSGGTATKEKHAAGFRLLAVSPLARGQGVGKLLVQACINKARETNRQQVVIHTTRAMQTAWQMYEKSGFKRSEDLDFEQEGLEVFGFRLAL</sequence>